<dbReference type="PANTHER" id="PTHR10621">
    <property type="entry name" value="UV EXCISION REPAIR PROTEIN RAD23"/>
    <property type="match status" value="1"/>
</dbReference>
<dbReference type="CDD" id="cd17039">
    <property type="entry name" value="Ubl_ubiquitin_like"/>
    <property type="match status" value="2"/>
</dbReference>
<name>A0AA38ZY15_VITRO</name>
<dbReference type="GO" id="GO:0043130">
    <property type="term" value="F:ubiquitin binding"/>
    <property type="evidence" value="ECO:0007669"/>
    <property type="project" value="TreeGrafter"/>
</dbReference>
<keyword evidence="3" id="KW-1185">Reference proteome</keyword>
<protein>
    <recommendedName>
        <fullName evidence="1">Ubiquitin-like domain-containing protein</fullName>
    </recommendedName>
</protein>
<dbReference type="Gene3D" id="3.10.20.90">
    <property type="entry name" value="Phosphatidylinositol 3-kinase Catalytic Subunit, Chain A, domain 1"/>
    <property type="match status" value="2"/>
</dbReference>
<feature type="domain" description="Ubiquitin-like" evidence="1">
    <location>
        <begin position="82"/>
        <end position="148"/>
    </location>
</feature>
<accession>A0AA38ZY15</accession>
<feature type="domain" description="Ubiquitin-like" evidence="1">
    <location>
        <begin position="5"/>
        <end position="75"/>
    </location>
</feature>
<dbReference type="Pfam" id="PF00240">
    <property type="entry name" value="ubiquitin"/>
    <property type="match status" value="2"/>
</dbReference>
<organism evidence="2 3">
    <name type="scientific">Vitis rotundifolia</name>
    <name type="common">Muscadine grape</name>
    <dbReference type="NCBI Taxonomy" id="103349"/>
    <lineage>
        <taxon>Eukaryota</taxon>
        <taxon>Viridiplantae</taxon>
        <taxon>Streptophyta</taxon>
        <taxon>Embryophyta</taxon>
        <taxon>Tracheophyta</taxon>
        <taxon>Spermatophyta</taxon>
        <taxon>Magnoliopsida</taxon>
        <taxon>eudicotyledons</taxon>
        <taxon>Gunneridae</taxon>
        <taxon>Pentapetalae</taxon>
        <taxon>rosids</taxon>
        <taxon>Vitales</taxon>
        <taxon>Vitaceae</taxon>
        <taxon>Viteae</taxon>
        <taxon>Vitis</taxon>
    </lineage>
</organism>
<evidence type="ECO:0000313" key="3">
    <source>
        <dbReference type="Proteomes" id="UP001168098"/>
    </source>
</evidence>
<sequence length="164" mass="18728">MADMVTFEIKGGDVVPEIRMPSSATILELKQKIEEDLNVKVARQTLLFKQINLNDEDAIADYGFHSMTSILLSVTPEPDKEFFIDLKSGTRPTTNVRVKESDKVADLKSKLQRLWGIEKKNIALSRLSKKMEDDHFLYSYYIYEGTEVFAEIAINNSYGSTRLK</sequence>
<dbReference type="GO" id="GO:0005654">
    <property type="term" value="C:nucleoplasm"/>
    <property type="evidence" value="ECO:0007669"/>
    <property type="project" value="TreeGrafter"/>
</dbReference>
<dbReference type="InterPro" id="IPR000626">
    <property type="entry name" value="Ubiquitin-like_dom"/>
</dbReference>
<dbReference type="PANTHER" id="PTHR10621:SF63">
    <property type="entry name" value="UBIQUITIN-LIKE DOMAIN-CONTAINING PROTEIN"/>
    <property type="match status" value="1"/>
</dbReference>
<dbReference type="InterPro" id="IPR029071">
    <property type="entry name" value="Ubiquitin-like_domsf"/>
</dbReference>
<comment type="caution">
    <text evidence="2">The sequence shown here is derived from an EMBL/GenBank/DDBJ whole genome shotgun (WGS) entry which is preliminary data.</text>
</comment>
<dbReference type="SMART" id="SM00213">
    <property type="entry name" value="UBQ"/>
    <property type="match status" value="2"/>
</dbReference>
<evidence type="ECO:0000313" key="2">
    <source>
        <dbReference type="EMBL" id="KAJ9696388.1"/>
    </source>
</evidence>
<dbReference type="GO" id="GO:0005829">
    <property type="term" value="C:cytosol"/>
    <property type="evidence" value="ECO:0007669"/>
    <property type="project" value="TreeGrafter"/>
</dbReference>
<dbReference type="Proteomes" id="UP001168098">
    <property type="component" value="Unassembled WGS sequence"/>
</dbReference>
<proteinExistence type="predicted"/>
<dbReference type="AlphaFoldDB" id="A0AA38ZY15"/>
<evidence type="ECO:0000259" key="1">
    <source>
        <dbReference type="PROSITE" id="PS50053"/>
    </source>
</evidence>
<dbReference type="SUPFAM" id="SSF54236">
    <property type="entry name" value="Ubiquitin-like"/>
    <property type="match status" value="2"/>
</dbReference>
<dbReference type="EMBL" id="JARBHA010000007">
    <property type="protein sequence ID" value="KAJ9696388.1"/>
    <property type="molecule type" value="Genomic_DNA"/>
</dbReference>
<dbReference type="GO" id="GO:0043161">
    <property type="term" value="P:proteasome-mediated ubiquitin-dependent protein catabolic process"/>
    <property type="evidence" value="ECO:0007669"/>
    <property type="project" value="TreeGrafter"/>
</dbReference>
<gene>
    <name evidence="2" type="ORF">PVL29_008554</name>
</gene>
<dbReference type="GO" id="GO:0031593">
    <property type="term" value="F:polyubiquitin modification-dependent protein binding"/>
    <property type="evidence" value="ECO:0007669"/>
    <property type="project" value="TreeGrafter"/>
</dbReference>
<reference evidence="2 3" key="1">
    <citation type="journal article" date="2023" name="BMC Biotechnol.">
        <title>Vitis rotundifolia cv Carlos genome sequencing.</title>
        <authorList>
            <person name="Huff M."/>
            <person name="Hulse-Kemp A."/>
            <person name="Scheffler B."/>
            <person name="Youngblood R."/>
            <person name="Simpson S."/>
            <person name="Babiker E."/>
            <person name="Staton M."/>
        </authorList>
    </citation>
    <scope>NUCLEOTIDE SEQUENCE [LARGE SCALE GENOMIC DNA]</scope>
    <source>
        <tissue evidence="2">Leaf</tissue>
    </source>
</reference>
<dbReference type="GO" id="GO:0070628">
    <property type="term" value="F:proteasome binding"/>
    <property type="evidence" value="ECO:0007669"/>
    <property type="project" value="TreeGrafter"/>
</dbReference>
<dbReference type="PROSITE" id="PS50053">
    <property type="entry name" value="UBIQUITIN_2"/>
    <property type="match status" value="2"/>
</dbReference>